<dbReference type="EMBL" id="QJNU01000194">
    <property type="protein sequence ID" value="RYP04811.1"/>
    <property type="molecule type" value="Genomic_DNA"/>
</dbReference>
<keyword evidence="3" id="KW-1185">Reference proteome</keyword>
<reference evidence="2 3" key="1">
    <citation type="submission" date="2018-06" db="EMBL/GenBank/DDBJ databases">
        <title>Complete Genomes of Monosporascus.</title>
        <authorList>
            <person name="Robinson A.J."/>
            <person name="Natvig D.O."/>
        </authorList>
    </citation>
    <scope>NUCLEOTIDE SEQUENCE [LARGE SCALE GENOMIC DNA]</scope>
    <source>
        <strain evidence="2 3">CBS 110550</strain>
    </source>
</reference>
<proteinExistence type="predicted"/>
<gene>
    <name evidence="2" type="ORF">DL764_004227</name>
</gene>
<name>A0A4Q4TDJ3_9PEZI</name>
<dbReference type="OrthoDB" id="5220943at2759"/>
<organism evidence="2 3">
    <name type="scientific">Monosporascus ibericus</name>
    <dbReference type="NCBI Taxonomy" id="155417"/>
    <lineage>
        <taxon>Eukaryota</taxon>
        <taxon>Fungi</taxon>
        <taxon>Dikarya</taxon>
        <taxon>Ascomycota</taxon>
        <taxon>Pezizomycotina</taxon>
        <taxon>Sordariomycetes</taxon>
        <taxon>Xylariomycetidae</taxon>
        <taxon>Xylariales</taxon>
        <taxon>Xylariales incertae sedis</taxon>
        <taxon>Monosporascus</taxon>
    </lineage>
</organism>
<comment type="caution">
    <text evidence="2">The sequence shown here is derived from an EMBL/GenBank/DDBJ whole genome shotgun (WGS) entry which is preliminary data.</text>
</comment>
<dbReference type="Proteomes" id="UP000293360">
    <property type="component" value="Unassembled WGS sequence"/>
</dbReference>
<accession>A0A4Q4TDJ3</accession>
<protein>
    <submittedName>
        <fullName evidence="2">Uncharacterized protein</fullName>
    </submittedName>
</protein>
<evidence type="ECO:0000313" key="3">
    <source>
        <dbReference type="Proteomes" id="UP000293360"/>
    </source>
</evidence>
<evidence type="ECO:0000256" key="1">
    <source>
        <dbReference type="SAM" id="MobiDB-lite"/>
    </source>
</evidence>
<feature type="region of interest" description="Disordered" evidence="1">
    <location>
        <begin position="199"/>
        <end position="245"/>
    </location>
</feature>
<dbReference type="AlphaFoldDB" id="A0A4Q4TDJ3"/>
<sequence>MGVERLLLPRLGLNVGLQSVRQRSICRTWSLEASLSALLSFAANRISSMIPSLSARGTRVSHCLLPRATTSATAASLCENGTPFRSTSAWTISPQRAREWPSAARRRSATEYRGRGPSASPPTVRTHRHRTSTRAAFEGRGRLRPQLELQVHGAAVGAGPGLAVQGQRRPVVVLYQVRGGLPDQRPQAVSHEDVQHQLRAPARAGGTHGQDGRERSGGGTARGPQGEVDGRRPPHSRLLGGFVGDRETELGRVGARAPRWRGRGELRAVSGVDGGPHLSLDAFKNAKHKGLRMYPDPEERAAVLWNAVERDDLGKLSLATGLESSSGSADRGGDALP</sequence>
<evidence type="ECO:0000313" key="2">
    <source>
        <dbReference type="EMBL" id="RYP04811.1"/>
    </source>
</evidence>
<feature type="region of interest" description="Disordered" evidence="1">
    <location>
        <begin position="99"/>
        <end position="134"/>
    </location>
</feature>